<gene>
    <name evidence="2" type="ORF">QBC34DRAFT_103259</name>
</gene>
<dbReference type="PANTHER" id="PTHR13847">
    <property type="entry name" value="SARCOSINE DEHYDROGENASE-RELATED"/>
    <property type="match status" value="1"/>
</dbReference>
<dbReference type="SUPFAM" id="SSF51905">
    <property type="entry name" value="FAD/NAD(P)-binding domain"/>
    <property type="match status" value="1"/>
</dbReference>
<dbReference type="GO" id="GO:0042147">
    <property type="term" value="P:retrograde transport, endosome to Golgi"/>
    <property type="evidence" value="ECO:0007669"/>
    <property type="project" value="TreeGrafter"/>
</dbReference>
<organism evidence="2 3">
    <name type="scientific">Podospora aff. communis PSN243</name>
    <dbReference type="NCBI Taxonomy" id="3040156"/>
    <lineage>
        <taxon>Eukaryota</taxon>
        <taxon>Fungi</taxon>
        <taxon>Dikarya</taxon>
        <taxon>Ascomycota</taxon>
        <taxon>Pezizomycotina</taxon>
        <taxon>Sordariomycetes</taxon>
        <taxon>Sordariomycetidae</taxon>
        <taxon>Sordariales</taxon>
        <taxon>Podosporaceae</taxon>
        <taxon>Podospora</taxon>
    </lineage>
</organism>
<dbReference type="AlphaFoldDB" id="A0AAV9H4M7"/>
<name>A0AAV9H4M7_9PEZI</name>
<dbReference type="GO" id="GO:0005770">
    <property type="term" value="C:late endosome"/>
    <property type="evidence" value="ECO:0007669"/>
    <property type="project" value="TreeGrafter"/>
</dbReference>
<dbReference type="Pfam" id="PF01266">
    <property type="entry name" value="DAO"/>
    <property type="match status" value="1"/>
</dbReference>
<dbReference type="Proteomes" id="UP001321760">
    <property type="component" value="Unassembled WGS sequence"/>
</dbReference>
<reference evidence="2" key="1">
    <citation type="journal article" date="2023" name="Mol. Phylogenet. Evol.">
        <title>Genome-scale phylogeny and comparative genomics of the fungal order Sordariales.</title>
        <authorList>
            <person name="Hensen N."/>
            <person name="Bonometti L."/>
            <person name="Westerberg I."/>
            <person name="Brannstrom I.O."/>
            <person name="Guillou S."/>
            <person name="Cros-Aarteil S."/>
            <person name="Calhoun S."/>
            <person name="Haridas S."/>
            <person name="Kuo A."/>
            <person name="Mondo S."/>
            <person name="Pangilinan J."/>
            <person name="Riley R."/>
            <person name="LaButti K."/>
            <person name="Andreopoulos B."/>
            <person name="Lipzen A."/>
            <person name="Chen C."/>
            <person name="Yan M."/>
            <person name="Daum C."/>
            <person name="Ng V."/>
            <person name="Clum A."/>
            <person name="Steindorff A."/>
            <person name="Ohm R.A."/>
            <person name="Martin F."/>
            <person name="Silar P."/>
            <person name="Natvig D.O."/>
            <person name="Lalanne C."/>
            <person name="Gautier V."/>
            <person name="Ament-Velasquez S.L."/>
            <person name="Kruys A."/>
            <person name="Hutchinson M.I."/>
            <person name="Powell A.J."/>
            <person name="Barry K."/>
            <person name="Miller A.N."/>
            <person name="Grigoriev I.V."/>
            <person name="Debuchy R."/>
            <person name="Gladieux P."/>
            <person name="Hiltunen Thoren M."/>
            <person name="Johannesson H."/>
        </authorList>
    </citation>
    <scope>NUCLEOTIDE SEQUENCE</scope>
    <source>
        <strain evidence="2">PSN243</strain>
    </source>
</reference>
<proteinExistence type="predicted"/>
<dbReference type="InterPro" id="IPR036188">
    <property type="entry name" value="FAD/NAD-bd_sf"/>
</dbReference>
<sequence length="365" mass="39196">MSPPQSKNVVIIGGGIVGTTTAYYLTRNPSYDPATHSIVLLEAVGIAAGSSGKGGGFIASWATPRCIAPLSFKLHQDLAQEHDGEKVWGFRTVHAAEIGIQAREPDGDREEAGSDDRRSALDWLFPGSVKAYKEIGIPADTGQVHPQLFCKSIAELAKAAGVSIVFGTATSINHDEGGSHVMSVTYTSQGAIHELPATDILVAAGPWTAMLLPQVKLRAPKGHSIVVRPSRDEISPYILFPDIRSSTAILSPDIYPRPSDALNSFSTVYASGPDYYDVALPNLASDVTVESEKVQDVWKAAKSVSQEIQDGTVITKQACYKAQIRKHEENEEIGPLLGRWTSVAFGLRPDSTNGESKMVRQSAWS</sequence>
<keyword evidence="3" id="KW-1185">Reference proteome</keyword>
<dbReference type="Gene3D" id="3.30.9.10">
    <property type="entry name" value="D-Amino Acid Oxidase, subunit A, domain 2"/>
    <property type="match status" value="1"/>
</dbReference>
<reference evidence="2" key="2">
    <citation type="submission" date="2023-05" db="EMBL/GenBank/DDBJ databases">
        <authorList>
            <consortium name="Lawrence Berkeley National Laboratory"/>
            <person name="Steindorff A."/>
            <person name="Hensen N."/>
            <person name="Bonometti L."/>
            <person name="Westerberg I."/>
            <person name="Brannstrom I.O."/>
            <person name="Guillou S."/>
            <person name="Cros-Aarteil S."/>
            <person name="Calhoun S."/>
            <person name="Haridas S."/>
            <person name="Kuo A."/>
            <person name="Mondo S."/>
            <person name="Pangilinan J."/>
            <person name="Riley R."/>
            <person name="Labutti K."/>
            <person name="Andreopoulos B."/>
            <person name="Lipzen A."/>
            <person name="Chen C."/>
            <person name="Yanf M."/>
            <person name="Daum C."/>
            <person name="Ng V."/>
            <person name="Clum A."/>
            <person name="Ohm R."/>
            <person name="Martin F."/>
            <person name="Silar P."/>
            <person name="Natvig D."/>
            <person name="Lalanne C."/>
            <person name="Gautier V."/>
            <person name="Ament-Velasquez S.L."/>
            <person name="Kruys A."/>
            <person name="Hutchinson M.I."/>
            <person name="Powell A.J."/>
            <person name="Barry K."/>
            <person name="Miller A.N."/>
            <person name="Grigoriev I.V."/>
            <person name="Debuchy R."/>
            <person name="Gladieux P."/>
            <person name="Thoren M.H."/>
            <person name="Johannesson H."/>
        </authorList>
    </citation>
    <scope>NUCLEOTIDE SEQUENCE</scope>
    <source>
        <strain evidence="2">PSN243</strain>
    </source>
</reference>
<dbReference type="GO" id="GO:0005829">
    <property type="term" value="C:cytosol"/>
    <property type="evidence" value="ECO:0007669"/>
    <property type="project" value="GOC"/>
</dbReference>
<dbReference type="EMBL" id="MU865915">
    <property type="protein sequence ID" value="KAK4454861.1"/>
    <property type="molecule type" value="Genomic_DNA"/>
</dbReference>
<evidence type="ECO:0000259" key="1">
    <source>
        <dbReference type="Pfam" id="PF01266"/>
    </source>
</evidence>
<feature type="domain" description="FAD dependent oxidoreductase" evidence="1">
    <location>
        <begin position="9"/>
        <end position="322"/>
    </location>
</feature>
<evidence type="ECO:0000313" key="3">
    <source>
        <dbReference type="Proteomes" id="UP001321760"/>
    </source>
</evidence>
<evidence type="ECO:0000313" key="2">
    <source>
        <dbReference type="EMBL" id="KAK4454861.1"/>
    </source>
</evidence>
<dbReference type="InterPro" id="IPR006076">
    <property type="entry name" value="FAD-dep_OxRdtase"/>
</dbReference>
<accession>A0AAV9H4M7</accession>
<dbReference type="Gene3D" id="3.50.50.60">
    <property type="entry name" value="FAD/NAD(P)-binding domain"/>
    <property type="match status" value="1"/>
</dbReference>
<comment type="caution">
    <text evidence="2">The sequence shown here is derived from an EMBL/GenBank/DDBJ whole genome shotgun (WGS) entry which is preliminary data.</text>
</comment>
<dbReference type="PANTHER" id="PTHR13847:SF150">
    <property type="entry name" value="OXIDOREDUCTASE TDA3-RELATED"/>
    <property type="match status" value="1"/>
</dbReference>
<protein>
    <submittedName>
        <fullName evidence="2">FAD dependent oxidoreductase</fullName>
    </submittedName>
</protein>